<feature type="region of interest" description="Disordered" evidence="1">
    <location>
        <begin position="1"/>
        <end position="85"/>
    </location>
</feature>
<dbReference type="Proteomes" id="UP000823388">
    <property type="component" value="Chromosome 7N"/>
</dbReference>
<gene>
    <name evidence="2" type="ORF">PVAP13_7NG285424</name>
</gene>
<organism evidence="2 3">
    <name type="scientific">Panicum virgatum</name>
    <name type="common">Blackwell switchgrass</name>
    <dbReference type="NCBI Taxonomy" id="38727"/>
    <lineage>
        <taxon>Eukaryota</taxon>
        <taxon>Viridiplantae</taxon>
        <taxon>Streptophyta</taxon>
        <taxon>Embryophyta</taxon>
        <taxon>Tracheophyta</taxon>
        <taxon>Spermatophyta</taxon>
        <taxon>Magnoliopsida</taxon>
        <taxon>Liliopsida</taxon>
        <taxon>Poales</taxon>
        <taxon>Poaceae</taxon>
        <taxon>PACMAD clade</taxon>
        <taxon>Panicoideae</taxon>
        <taxon>Panicodae</taxon>
        <taxon>Paniceae</taxon>
        <taxon>Panicinae</taxon>
        <taxon>Panicum</taxon>
        <taxon>Panicum sect. Hiantes</taxon>
    </lineage>
</organism>
<sequence length="85" mass="8918">MKRSICNSKSAGHRRSSPIGHNPRKTLLGEEPAGDVLPGHGHALAPRSAARPAAAPRSSTPPAAARSGDRRRPAVPCTPNDKVER</sequence>
<dbReference type="EMBL" id="CM029050">
    <property type="protein sequence ID" value="KAG2568013.1"/>
    <property type="molecule type" value="Genomic_DNA"/>
</dbReference>
<protein>
    <submittedName>
        <fullName evidence="2">Uncharacterized protein</fullName>
    </submittedName>
</protein>
<comment type="caution">
    <text evidence="2">The sequence shown here is derived from an EMBL/GenBank/DDBJ whole genome shotgun (WGS) entry which is preliminary data.</text>
</comment>
<accession>A0A8T0Q1J6</accession>
<proteinExistence type="predicted"/>
<name>A0A8T0Q1J6_PANVG</name>
<reference evidence="2" key="1">
    <citation type="submission" date="2020-05" db="EMBL/GenBank/DDBJ databases">
        <title>WGS assembly of Panicum virgatum.</title>
        <authorList>
            <person name="Lovell J.T."/>
            <person name="Jenkins J."/>
            <person name="Shu S."/>
            <person name="Juenger T.E."/>
            <person name="Schmutz J."/>
        </authorList>
    </citation>
    <scope>NUCLEOTIDE SEQUENCE</scope>
    <source>
        <strain evidence="2">AP13</strain>
    </source>
</reference>
<evidence type="ECO:0000313" key="2">
    <source>
        <dbReference type="EMBL" id="KAG2568013.1"/>
    </source>
</evidence>
<evidence type="ECO:0000313" key="3">
    <source>
        <dbReference type="Proteomes" id="UP000823388"/>
    </source>
</evidence>
<feature type="compositionally biased region" description="Polar residues" evidence="1">
    <location>
        <begin position="1"/>
        <end position="10"/>
    </location>
</feature>
<evidence type="ECO:0000256" key="1">
    <source>
        <dbReference type="SAM" id="MobiDB-lite"/>
    </source>
</evidence>
<feature type="compositionally biased region" description="Low complexity" evidence="1">
    <location>
        <begin position="45"/>
        <end position="66"/>
    </location>
</feature>
<dbReference type="AlphaFoldDB" id="A0A8T0Q1J6"/>
<keyword evidence="3" id="KW-1185">Reference proteome</keyword>